<dbReference type="InterPro" id="IPR038765">
    <property type="entry name" value="Papain-like_cys_pep_sf"/>
</dbReference>
<organism evidence="2 3">
    <name type="scientific">Enterococcus rotai</name>
    <dbReference type="NCBI Taxonomy" id="118060"/>
    <lineage>
        <taxon>Bacteria</taxon>
        <taxon>Bacillati</taxon>
        <taxon>Bacillota</taxon>
        <taxon>Bacilli</taxon>
        <taxon>Lactobacillales</taxon>
        <taxon>Enterococcaceae</taxon>
        <taxon>Enterococcus</taxon>
    </lineage>
</organism>
<dbReference type="KEGG" id="erx:ATZ35_01990"/>
<protein>
    <recommendedName>
        <fullName evidence="1">Bacteriophage lysin domain-containing protein</fullName>
    </recommendedName>
</protein>
<dbReference type="SMART" id="SM00728">
    <property type="entry name" value="ChW"/>
    <property type="match status" value="6"/>
</dbReference>
<keyword evidence="3" id="KW-1185">Reference proteome</keyword>
<dbReference type="EMBL" id="CP013655">
    <property type="protein sequence ID" value="ALS35968.1"/>
    <property type="molecule type" value="Genomic_DNA"/>
</dbReference>
<evidence type="ECO:0000259" key="1">
    <source>
        <dbReference type="Pfam" id="PF05382"/>
    </source>
</evidence>
<dbReference type="InterPro" id="IPR008044">
    <property type="entry name" value="Phage_lysin"/>
</dbReference>
<evidence type="ECO:0000313" key="3">
    <source>
        <dbReference type="Proteomes" id="UP000067523"/>
    </source>
</evidence>
<dbReference type="RefSeq" id="WP_208929088.1">
    <property type="nucleotide sequence ID" value="NZ_CP013655.1"/>
</dbReference>
<name>A0A0U2X731_9ENTE</name>
<dbReference type="AlphaFoldDB" id="A0A0U2X731"/>
<accession>A0A0U2X731</accession>
<gene>
    <name evidence="2" type="ORF">ATZ35_01990</name>
</gene>
<dbReference type="Gene3D" id="3.90.1720.10">
    <property type="entry name" value="endopeptidase domain like (from Nostoc punctiforme)"/>
    <property type="match status" value="1"/>
</dbReference>
<dbReference type="Pfam" id="PF07538">
    <property type="entry name" value="ChW"/>
    <property type="match status" value="5"/>
</dbReference>
<proteinExistence type="predicted"/>
<sequence length="438" mass="47692">MASIEAMIKWMKDREGKVTYSMTNRLGPNSYDCSSSVYFSLIAGGFLPSGSMGNTDTLFGDLERNNWRQVAPVNGNYRVQRGDVFIWGARGASGGASGHTGIFVDSVDNIIHCNYGYNGITTNNHDVIWGYNGRPPITVYRSAAAKPEPPKLPTKNPEQPIKKGINYETHVSKVGWMNNVANGALSGSTGYNLPVEAVKILFKNNQIQASVSYRAHVSSIGWMPWVKDGQLGGTTGQSKAVEAIQAKLTGEAANYYNLEYQAHVADKGWMSWVKDGATAGTTGQKKSLQALKMKLVRKPIDQGTSQPTTKGVSYRMHLANEGWLGYVTNNQMAGTTGLGIESQCLEVYVDGKKENVQIDAHVAEKGWLTNTGGTTGQKLSLQAVKLKLKNGLEKQYDISYQVHVSEKGWMSWVKNGAVAGTTGQKLAIQAIRIKLTNK</sequence>
<dbReference type="Pfam" id="PF05382">
    <property type="entry name" value="Amidase_5"/>
    <property type="match status" value="1"/>
</dbReference>
<dbReference type="Proteomes" id="UP000067523">
    <property type="component" value="Chromosome"/>
</dbReference>
<dbReference type="InterPro" id="IPR006637">
    <property type="entry name" value="ChW"/>
</dbReference>
<dbReference type="STRING" id="118060.ATZ35_01990"/>
<reference evidence="3" key="1">
    <citation type="submission" date="2015-12" db="EMBL/GenBank/DDBJ databases">
        <authorList>
            <person name="Lauer A."/>
            <person name="Humrighouse B."/>
            <person name="Loparev V."/>
            <person name="Shewmaker P.L."/>
            <person name="Whitney A.M."/>
            <person name="McLaughlin R.W."/>
        </authorList>
    </citation>
    <scope>NUCLEOTIDE SEQUENCE [LARGE SCALE GENOMIC DNA]</scope>
    <source>
        <strain evidence="3">LMG 26678</strain>
    </source>
</reference>
<feature type="domain" description="Bacteriophage lysin" evidence="1">
    <location>
        <begin position="3"/>
        <end position="144"/>
    </location>
</feature>
<dbReference type="SUPFAM" id="SSF54001">
    <property type="entry name" value="Cysteine proteinases"/>
    <property type="match status" value="1"/>
</dbReference>
<evidence type="ECO:0000313" key="2">
    <source>
        <dbReference type="EMBL" id="ALS35968.1"/>
    </source>
</evidence>